<dbReference type="PANTHER" id="PTHR43567:SF1">
    <property type="entry name" value="FLAVOREDOXIN"/>
    <property type="match status" value="1"/>
</dbReference>
<sequence>MKKSIGAKTIVYPTPVFIVGTYDENGKPNAMNVAWGGISCSSPPCVSISVREATYTHGNILNKKAFTVNIPSESHIKEADYFGIVSGKNENKFASTGLTPVKSKLVDAPYIKEFPLILECKLVNTTELGLHTHFTGKIMDVKVDENLIDNGNPDIEQIKPFLYDPSSRSYYGIGKRLKNAFSVGKDIKS</sequence>
<reference evidence="5 6" key="1">
    <citation type="journal article" date="2017" name="BMC Genomics">
        <title>Genomic analysis of methanogenic archaea reveals a shift towards energy conservation.</title>
        <authorList>
            <person name="Gilmore S.P."/>
            <person name="Henske J.K."/>
            <person name="Sexton J.A."/>
            <person name="Solomon K.V."/>
            <person name="Seppala S."/>
            <person name="Yoo J.I."/>
            <person name="Huyett L.M."/>
            <person name="Pressman A."/>
            <person name="Cogan J.Z."/>
            <person name="Kivenson V."/>
            <person name="Peng X."/>
            <person name="Tan Y."/>
            <person name="Valentine D.L."/>
            <person name="O'Malley M.A."/>
        </authorList>
    </citation>
    <scope>NUCLEOTIDE SEQUENCE [LARGE SCALE GENOMIC DNA]</scope>
    <source>
        <strain evidence="5 6">M.o.H.</strain>
    </source>
</reference>
<organism evidence="5 6">
    <name type="scientific">Methanobacterium bryantii</name>
    <dbReference type="NCBI Taxonomy" id="2161"/>
    <lineage>
        <taxon>Archaea</taxon>
        <taxon>Methanobacteriati</taxon>
        <taxon>Methanobacteriota</taxon>
        <taxon>Methanomada group</taxon>
        <taxon>Methanobacteria</taxon>
        <taxon>Methanobacteriales</taxon>
        <taxon>Methanobacteriaceae</taxon>
        <taxon>Methanobacterium</taxon>
    </lineage>
</organism>
<dbReference type="InterPro" id="IPR012349">
    <property type="entry name" value="Split_barrel_FMN-bd"/>
</dbReference>
<evidence type="ECO:0000313" key="5">
    <source>
        <dbReference type="EMBL" id="PAV04569.1"/>
    </source>
</evidence>
<name>A0A2A2H573_METBR</name>
<evidence type="ECO:0000313" key="6">
    <source>
        <dbReference type="Proteomes" id="UP000217784"/>
    </source>
</evidence>
<keyword evidence="2" id="KW-0285">Flavoprotein</keyword>
<evidence type="ECO:0000256" key="3">
    <source>
        <dbReference type="ARBA" id="ARBA00038054"/>
    </source>
</evidence>
<dbReference type="Proteomes" id="UP000217784">
    <property type="component" value="Unassembled WGS sequence"/>
</dbReference>
<feature type="domain" description="Flavin reductase like" evidence="4">
    <location>
        <begin position="9"/>
        <end position="163"/>
    </location>
</feature>
<proteinExistence type="inferred from homology"/>
<keyword evidence="6" id="KW-1185">Reference proteome</keyword>
<protein>
    <submittedName>
        <fullName evidence="5">Flavoredoxin</fullName>
    </submittedName>
</protein>
<dbReference type="SMART" id="SM00903">
    <property type="entry name" value="Flavin_Reduct"/>
    <property type="match status" value="1"/>
</dbReference>
<comment type="cofactor">
    <cofactor evidence="1">
        <name>FMN</name>
        <dbReference type="ChEBI" id="CHEBI:58210"/>
    </cofactor>
</comment>
<dbReference type="RefSeq" id="WP_069585661.1">
    <property type="nucleotide sequence ID" value="NZ_LMVM01000023.1"/>
</dbReference>
<comment type="similarity">
    <text evidence="3">Belongs to the flavoredoxin family.</text>
</comment>
<dbReference type="InterPro" id="IPR052174">
    <property type="entry name" value="Flavoredoxin"/>
</dbReference>
<dbReference type="PANTHER" id="PTHR43567">
    <property type="entry name" value="FLAVOREDOXIN-RELATED-RELATED"/>
    <property type="match status" value="1"/>
</dbReference>
<evidence type="ECO:0000259" key="4">
    <source>
        <dbReference type="SMART" id="SM00903"/>
    </source>
</evidence>
<dbReference type="SUPFAM" id="SSF50475">
    <property type="entry name" value="FMN-binding split barrel"/>
    <property type="match status" value="1"/>
</dbReference>
<evidence type="ECO:0000256" key="1">
    <source>
        <dbReference type="ARBA" id="ARBA00001917"/>
    </source>
</evidence>
<dbReference type="AlphaFoldDB" id="A0A2A2H573"/>
<gene>
    <name evidence="5" type="ORF">ASJ80_07010</name>
</gene>
<dbReference type="Gene3D" id="2.30.110.10">
    <property type="entry name" value="Electron Transport, Fmn-binding Protein, Chain A"/>
    <property type="match status" value="1"/>
</dbReference>
<dbReference type="Pfam" id="PF01613">
    <property type="entry name" value="Flavin_Reduct"/>
    <property type="match status" value="1"/>
</dbReference>
<evidence type="ECO:0000256" key="2">
    <source>
        <dbReference type="ARBA" id="ARBA00022630"/>
    </source>
</evidence>
<dbReference type="OrthoDB" id="8522at2157"/>
<comment type="caution">
    <text evidence="5">The sequence shown here is derived from an EMBL/GenBank/DDBJ whole genome shotgun (WGS) entry which is preliminary data.</text>
</comment>
<dbReference type="GO" id="GO:0010181">
    <property type="term" value="F:FMN binding"/>
    <property type="evidence" value="ECO:0007669"/>
    <property type="project" value="InterPro"/>
</dbReference>
<dbReference type="EMBL" id="LMVM01000023">
    <property type="protein sequence ID" value="PAV04569.1"/>
    <property type="molecule type" value="Genomic_DNA"/>
</dbReference>
<accession>A0A2A2H573</accession>
<dbReference type="InterPro" id="IPR002563">
    <property type="entry name" value="Flavin_Rdtase-like_dom"/>
</dbReference>